<feature type="repeat" description="WD" evidence="6">
    <location>
        <begin position="62"/>
        <end position="103"/>
    </location>
</feature>
<sequence length="297" mass="33231">MEFVLLIRCRRLPFPPPLIMEGRRCTMTKPFHAVRQTKGIHIVEDTAASHQGNTEKARISEWVAHENAIFDVCWMKDDSYILTASGDQTIKVWDAQEKKCNGVLMLHTGSVKCLSSHSTNSDLVVSGSRDGSFAVWDLRCKINSRSRSDEVCLAPTILVKGAHHSSQARRARRGKPVVATITSVLYLKDDISIAMSRAADSVVKFWDTRNLKSHVTQACPQPEAASKKAISPDADYILSDSSKGNAHIWKVNKPQAEPIILKNHHGELTAVDWCPSEMGKMAKLDYLISRMLKFRCY</sequence>
<gene>
    <name evidence="7" type="ORF">F3Y22_tig00113725pilonHSYRG00264</name>
</gene>
<dbReference type="PRINTS" id="PR00320">
    <property type="entry name" value="GPROTEINBRPT"/>
</dbReference>
<feature type="repeat" description="WD" evidence="6">
    <location>
        <begin position="104"/>
        <end position="139"/>
    </location>
</feature>
<dbReference type="GO" id="GO:0005634">
    <property type="term" value="C:nucleus"/>
    <property type="evidence" value="ECO:0007669"/>
    <property type="project" value="TreeGrafter"/>
</dbReference>
<dbReference type="InterPro" id="IPR015943">
    <property type="entry name" value="WD40/YVTN_repeat-like_dom_sf"/>
</dbReference>
<dbReference type="PANTHER" id="PTHR22852">
    <property type="entry name" value="LETHAL 2 DENTICLELESS PROTEIN RETINOIC ACID-REGULATED NUCLEAR MATRIX-ASSOCIATED PROTEIN"/>
    <property type="match status" value="1"/>
</dbReference>
<dbReference type="GO" id="GO:0030674">
    <property type="term" value="F:protein-macromolecule adaptor activity"/>
    <property type="evidence" value="ECO:0007669"/>
    <property type="project" value="TreeGrafter"/>
</dbReference>
<dbReference type="InterPro" id="IPR020472">
    <property type="entry name" value="WD40_PAC1"/>
</dbReference>
<evidence type="ECO:0000256" key="5">
    <source>
        <dbReference type="ARBA" id="ARBA00038344"/>
    </source>
</evidence>
<keyword evidence="3" id="KW-0677">Repeat</keyword>
<organism evidence="7 8">
    <name type="scientific">Hibiscus syriacus</name>
    <name type="common">Rose of Sharon</name>
    <dbReference type="NCBI Taxonomy" id="106335"/>
    <lineage>
        <taxon>Eukaryota</taxon>
        <taxon>Viridiplantae</taxon>
        <taxon>Streptophyta</taxon>
        <taxon>Embryophyta</taxon>
        <taxon>Tracheophyta</taxon>
        <taxon>Spermatophyta</taxon>
        <taxon>Magnoliopsida</taxon>
        <taxon>eudicotyledons</taxon>
        <taxon>Gunneridae</taxon>
        <taxon>Pentapetalae</taxon>
        <taxon>rosids</taxon>
        <taxon>malvids</taxon>
        <taxon>Malvales</taxon>
        <taxon>Malvaceae</taxon>
        <taxon>Malvoideae</taxon>
        <taxon>Hibiscus</taxon>
    </lineage>
</organism>
<name>A0A6A2WZZ1_HIBSY</name>
<accession>A0A6A2WZZ1</accession>
<dbReference type="Proteomes" id="UP000436088">
    <property type="component" value="Unassembled WGS sequence"/>
</dbReference>
<keyword evidence="2 6" id="KW-0853">WD repeat</keyword>
<comment type="similarity">
    <text evidence="5">Belongs to the WD repeat cdt2 family.</text>
</comment>
<proteinExistence type="inferred from homology"/>
<evidence type="ECO:0000256" key="3">
    <source>
        <dbReference type="ARBA" id="ARBA00022737"/>
    </source>
</evidence>
<evidence type="ECO:0000256" key="2">
    <source>
        <dbReference type="ARBA" id="ARBA00022574"/>
    </source>
</evidence>
<keyword evidence="8" id="KW-1185">Reference proteome</keyword>
<dbReference type="InterPro" id="IPR036322">
    <property type="entry name" value="WD40_repeat_dom_sf"/>
</dbReference>
<comment type="caution">
    <text evidence="7">The sequence shown here is derived from an EMBL/GenBank/DDBJ whole genome shotgun (WGS) entry which is preliminary data.</text>
</comment>
<dbReference type="SUPFAM" id="SSF50978">
    <property type="entry name" value="WD40 repeat-like"/>
    <property type="match status" value="1"/>
</dbReference>
<comment type="pathway">
    <text evidence="1">Protein modification; protein ubiquitination.</text>
</comment>
<dbReference type="PROSITE" id="PS50082">
    <property type="entry name" value="WD_REPEATS_2"/>
    <property type="match status" value="2"/>
</dbReference>
<dbReference type="Pfam" id="PF00400">
    <property type="entry name" value="WD40"/>
    <property type="match status" value="2"/>
</dbReference>
<evidence type="ECO:0000256" key="4">
    <source>
        <dbReference type="ARBA" id="ARBA00022786"/>
    </source>
</evidence>
<evidence type="ECO:0000313" key="8">
    <source>
        <dbReference type="Proteomes" id="UP000436088"/>
    </source>
</evidence>
<keyword evidence="4" id="KW-0833">Ubl conjugation pathway</keyword>
<dbReference type="Gene3D" id="2.130.10.10">
    <property type="entry name" value="YVTN repeat-like/Quinoprotein amine dehydrogenase"/>
    <property type="match status" value="2"/>
</dbReference>
<dbReference type="GO" id="GO:0043161">
    <property type="term" value="P:proteasome-mediated ubiquitin-dependent protein catabolic process"/>
    <property type="evidence" value="ECO:0007669"/>
    <property type="project" value="TreeGrafter"/>
</dbReference>
<evidence type="ECO:0000313" key="7">
    <source>
        <dbReference type="EMBL" id="KAE8661430.1"/>
    </source>
</evidence>
<evidence type="ECO:0000256" key="6">
    <source>
        <dbReference type="PROSITE-ProRule" id="PRU00221"/>
    </source>
</evidence>
<dbReference type="EMBL" id="VEPZ02001720">
    <property type="protein sequence ID" value="KAE8661430.1"/>
    <property type="molecule type" value="Genomic_DNA"/>
</dbReference>
<dbReference type="PROSITE" id="PS50294">
    <property type="entry name" value="WD_REPEATS_REGION"/>
    <property type="match status" value="2"/>
</dbReference>
<dbReference type="SMART" id="SM00320">
    <property type="entry name" value="WD40"/>
    <property type="match status" value="2"/>
</dbReference>
<dbReference type="InterPro" id="IPR001680">
    <property type="entry name" value="WD40_rpt"/>
</dbReference>
<dbReference type="AlphaFoldDB" id="A0A6A2WZZ1"/>
<evidence type="ECO:0000256" key="1">
    <source>
        <dbReference type="ARBA" id="ARBA00004906"/>
    </source>
</evidence>
<reference evidence="7" key="1">
    <citation type="submission" date="2019-09" db="EMBL/GenBank/DDBJ databases">
        <title>Draft genome information of white flower Hibiscus syriacus.</title>
        <authorList>
            <person name="Kim Y.-M."/>
        </authorList>
    </citation>
    <scope>NUCLEOTIDE SEQUENCE [LARGE SCALE GENOMIC DNA]</scope>
    <source>
        <strain evidence="7">YM2019G1</strain>
    </source>
</reference>
<dbReference type="PANTHER" id="PTHR22852:SF0">
    <property type="entry name" value="DENTICLELESS PROTEIN HOMOLOG"/>
    <property type="match status" value="1"/>
</dbReference>
<protein>
    <submittedName>
        <fullName evidence="7">Cytochrome P450, family 81, subfamily D, polypeptide 8</fullName>
    </submittedName>
</protein>
<dbReference type="InterPro" id="IPR051865">
    <property type="entry name" value="WD-repeat_CDT2_adapter"/>
</dbReference>